<reference evidence="2" key="1">
    <citation type="submission" date="2023-01" db="EMBL/GenBank/DDBJ databases">
        <title>Genome assembly of the deep-sea coral Lophelia pertusa.</title>
        <authorList>
            <person name="Herrera S."/>
            <person name="Cordes E."/>
        </authorList>
    </citation>
    <scope>NUCLEOTIDE SEQUENCE</scope>
    <source>
        <strain evidence="2">USNM1676648</strain>
        <tissue evidence="2">Polyp</tissue>
    </source>
</reference>
<evidence type="ECO:0000256" key="1">
    <source>
        <dbReference type="SAM" id="Phobius"/>
    </source>
</evidence>
<comment type="caution">
    <text evidence="2">The sequence shown here is derived from an EMBL/GenBank/DDBJ whole genome shotgun (WGS) entry which is preliminary data.</text>
</comment>
<gene>
    <name evidence="2" type="ORF">OS493_007297</name>
</gene>
<dbReference type="AlphaFoldDB" id="A0A9W9Z2M9"/>
<keyword evidence="1" id="KW-1133">Transmembrane helix</keyword>
<feature type="transmembrane region" description="Helical" evidence="1">
    <location>
        <begin position="12"/>
        <end position="34"/>
    </location>
</feature>
<dbReference type="Proteomes" id="UP001163046">
    <property type="component" value="Unassembled WGS sequence"/>
</dbReference>
<sequence>MSKRRHGYEFGGPFGVFLMMIALPVIVVSSYLFCNGNAPCSIRQLPSIPPLWKYVGGFFDVGHLIVDGWIIIQALIYMLPVGKVVRGRVLADGTSLITEQMVTLL</sequence>
<evidence type="ECO:0000313" key="3">
    <source>
        <dbReference type="Proteomes" id="UP001163046"/>
    </source>
</evidence>
<organism evidence="2 3">
    <name type="scientific">Desmophyllum pertusum</name>
    <dbReference type="NCBI Taxonomy" id="174260"/>
    <lineage>
        <taxon>Eukaryota</taxon>
        <taxon>Metazoa</taxon>
        <taxon>Cnidaria</taxon>
        <taxon>Anthozoa</taxon>
        <taxon>Hexacorallia</taxon>
        <taxon>Scleractinia</taxon>
        <taxon>Caryophylliina</taxon>
        <taxon>Caryophylliidae</taxon>
        <taxon>Desmophyllum</taxon>
    </lineage>
</organism>
<keyword evidence="1" id="KW-0472">Membrane</keyword>
<name>A0A9W9Z2M9_9CNID</name>
<accession>A0A9W9Z2M9</accession>
<dbReference type="OrthoDB" id="5326588at2759"/>
<keyword evidence="3" id="KW-1185">Reference proteome</keyword>
<protein>
    <submittedName>
        <fullName evidence="2">Uncharacterized protein</fullName>
    </submittedName>
</protein>
<dbReference type="EMBL" id="MU826828">
    <property type="protein sequence ID" value="KAJ7374223.1"/>
    <property type="molecule type" value="Genomic_DNA"/>
</dbReference>
<evidence type="ECO:0000313" key="2">
    <source>
        <dbReference type="EMBL" id="KAJ7374223.1"/>
    </source>
</evidence>
<feature type="transmembrane region" description="Helical" evidence="1">
    <location>
        <begin position="54"/>
        <end position="79"/>
    </location>
</feature>
<proteinExistence type="predicted"/>
<keyword evidence="1" id="KW-0812">Transmembrane</keyword>